<dbReference type="Proteomes" id="UP001218188">
    <property type="component" value="Unassembled WGS sequence"/>
</dbReference>
<evidence type="ECO:0000313" key="2">
    <source>
        <dbReference type="Proteomes" id="UP001218188"/>
    </source>
</evidence>
<protein>
    <submittedName>
        <fullName evidence="1">Uncharacterized protein</fullName>
    </submittedName>
</protein>
<dbReference type="AlphaFoldDB" id="A0AAD6SYS7"/>
<comment type="caution">
    <text evidence="1">The sequence shown here is derived from an EMBL/GenBank/DDBJ whole genome shotgun (WGS) entry which is preliminary data.</text>
</comment>
<reference evidence="1" key="1">
    <citation type="submission" date="2023-03" db="EMBL/GenBank/DDBJ databases">
        <title>Massive genome expansion in bonnet fungi (Mycena s.s.) driven by repeated elements and novel gene families across ecological guilds.</title>
        <authorList>
            <consortium name="Lawrence Berkeley National Laboratory"/>
            <person name="Harder C.B."/>
            <person name="Miyauchi S."/>
            <person name="Viragh M."/>
            <person name="Kuo A."/>
            <person name="Thoen E."/>
            <person name="Andreopoulos B."/>
            <person name="Lu D."/>
            <person name="Skrede I."/>
            <person name="Drula E."/>
            <person name="Henrissat B."/>
            <person name="Morin E."/>
            <person name="Kohler A."/>
            <person name="Barry K."/>
            <person name="LaButti K."/>
            <person name="Morin E."/>
            <person name="Salamov A."/>
            <person name="Lipzen A."/>
            <person name="Mereny Z."/>
            <person name="Hegedus B."/>
            <person name="Baldrian P."/>
            <person name="Stursova M."/>
            <person name="Weitz H."/>
            <person name="Taylor A."/>
            <person name="Grigoriev I.V."/>
            <person name="Nagy L.G."/>
            <person name="Martin F."/>
            <person name="Kauserud H."/>
        </authorList>
    </citation>
    <scope>NUCLEOTIDE SEQUENCE</scope>
    <source>
        <strain evidence="1">CBHHK200</strain>
    </source>
</reference>
<gene>
    <name evidence="1" type="ORF">C8F04DRAFT_1341092</name>
</gene>
<accession>A0AAD6SYS7</accession>
<proteinExistence type="predicted"/>
<dbReference type="EMBL" id="JARJCM010000047">
    <property type="protein sequence ID" value="KAJ7035942.1"/>
    <property type="molecule type" value="Genomic_DNA"/>
</dbReference>
<organism evidence="1 2">
    <name type="scientific">Mycena alexandri</name>
    <dbReference type="NCBI Taxonomy" id="1745969"/>
    <lineage>
        <taxon>Eukaryota</taxon>
        <taxon>Fungi</taxon>
        <taxon>Dikarya</taxon>
        <taxon>Basidiomycota</taxon>
        <taxon>Agaricomycotina</taxon>
        <taxon>Agaricomycetes</taxon>
        <taxon>Agaricomycetidae</taxon>
        <taxon>Agaricales</taxon>
        <taxon>Marasmiineae</taxon>
        <taxon>Mycenaceae</taxon>
        <taxon>Mycena</taxon>
    </lineage>
</organism>
<sequence length="468" mass="52071">MDPTTFAASRTSLSGSSLYTTTSSSTQWGPGAVAGKAIRAMGKAVVRGAEYFVISRRLSGIKAAMPCSDDEKRPNVQQMFFDVLELSRPRLYPEAFRTQAMQILLAQIASKQTRYLRACIAELEIDHGELVALLSEMIGVVLFPKRGFVDKRLTASYTMALPSDCHPWAPYISFMSGVAGLNEATFHAVLDARFLEVILWVSGVQIHQRKIDSALENECGVAFKLLSEPPSFDLSLIWVEQLLRLCPDTLVASVPDAVNSITGQLLWPIVECRLLEMHVGGILRLMHPANYHDLDLGSSESAFASLGGNVHHETVEHLSRLSYPKRIGTLSQMIQHLIAQSYVEGGHAVDLTPILFTSEHRDMARNIVRFLVDIAKTGQVPFAEENLLDAALFNISPFLSAEWDPSGVYGDIYRRIYFSRSLGRKRSMSSYSDHTSDLLSAIRTSGLWTVVDEPSRMRSWVQFLQPLF</sequence>
<name>A0AAD6SYS7_9AGAR</name>
<evidence type="ECO:0000313" key="1">
    <source>
        <dbReference type="EMBL" id="KAJ7035942.1"/>
    </source>
</evidence>
<keyword evidence="2" id="KW-1185">Reference proteome</keyword>